<name>A0ABR2CL63_9ROSI</name>
<reference evidence="2 3" key="1">
    <citation type="journal article" date="2024" name="G3 (Bethesda)">
        <title>Genome assembly of Hibiscus sabdariffa L. provides insights into metabolisms of medicinal natural products.</title>
        <authorList>
            <person name="Kim T."/>
        </authorList>
    </citation>
    <scope>NUCLEOTIDE SEQUENCE [LARGE SCALE GENOMIC DNA]</scope>
    <source>
        <strain evidence="2">TK-2024</strain>
        <tissue evidence="2">Old leaves</tissue>
    </source>
</reference>
<sequence length="109" mass="12652">MKQGPRDIDMLLSMEYAVKWQGKKTRWMKKLLRTAQAELQDKAKECEMLEKKKQSMLAEKAAKEKMVADFMLFIEAIEKNDTETAKKFDENAMKDIILSMMKDNGGKQA</sequence>
<proteinExistence type="predicted"/>
<dbReference type="Proteomes" id="UP001472677">
    <property type="component" value="Unassembled WGS sequence"/>
</dbReference>
<organism evidence="2 3">
    <name type="scientific">Hibiscus sabdariffa</name>
    <name type="common">roselle</name>
    <dbReference type="NCBI Taxonomy" id="183260"/>
    <lineage>
        <taxon>Eukaryota</taxon>
        <taxon>Viridiplantae</taxon>
        <taxon>Streptophyta</taxon>
        <taxon>Embryophyta</taxon>
        <taxon>Tracheophyta</taxon>
        <taxon>Spermatophyta</taxon>
        <taxon>Magnoliopsida</taxon>
        <taxon>eudicotyledons</taxon>
        <taxon>Gunneridae</taxon>
        <taxon>Pentapetalae</taxon>
        <taxon>rosids</taxon>
        <taxon>malvids</taxon>
        <taxon>Malvales</taxon>
        <taxon>Malvaceae</taxon>
        <taxon>Malvoideae</taxon>
        <taxon>Hibiscus</taxon>
    </lineage>
</organism>
<comment type="caution">
    <text evidence="2">The sequence shown here is derived from an EMBL/GenBank/DDBJ whole genome shotgun (WGS) entry which is preliminary data.</text>
</comment>
<evidence type="ECO:0000256" key="1">
    <source>
        <dbReference type="SAM" id="Coils"/>
    </source>
</evidence>
<feature type="coiled-coil region" evidence="1">
    <location>
        <begin position="32"/>
        <end position="66"/>
    </location>
</feature>
<dbReference type="EMBL" id="JBBPBM010000049">
    <property type="protein sequence ID" value="KAK8520131.1"/>
    <property type="molecule type" value="Genomic_DNA"/>
</dbReference>
<accession>A0ABR2CL63</accession>
<keyword evidence="3" id="KW-1185">Reference proteome</keyword>
<protein>
    <submittedName>
        <fullName evidence="2">Uncharacterized protein</fullName>
    </submittedName>
</protein>
<gene>
    <name evidence="2" type="ORF">V6N12_004092</name>
</gene>
<evidence type="ECO:0000313" key="2">
    <source>
        <dbReference type="EMBL" id="KAK8520131.1"/>
    </source>
</evidence>
<keyword evidence="1" id="KW-0175">Coiled coil</keyword>
<evidence type="ECO:0000313" key="3">
    <source>
        <dbReference type="Proteomes" id="UP001472677"/>
    </source>
</evidence>